<accession>A0ABP5LIF5</accession>
<organism evidence="2 3">
    <name type="scientific">Arthrobacter humicola</name>
    <dbReference type="NCBI Taxonomy" id="409291"/>
    <lineage>
        <taxon>Bacteria</taxon>
        <taxon>Bacillati</taxon>
        <taxon>Actinomycetota</taxon>
        <taxon>Actinomycetes</taxon>
        <taxon>Micrococcales</taxon>
        <taxon>Micrococcaceae</taxon>
        <taxon>Arthrobacter</taxon>
    </lineage>
</organism>
<proteinExistence type="predicted"/>
<name>A0ABP5LIF5_9MICC</name>
<dbReference type="EMBL" id="BAAAQB010000041">
    <property type="protein sequence ID" value="GAA2145756.1"/>
    <property type="molecule type" value="Genomic_DNA"/>
</dbReference>
<feature type="compositionally biased region" description="Basic and acidic residues" evidence="1">
    <location>
        <begin position="1"/>
        <end position="18"/>
    </location>
</feature>
<protein>
    <submittedName>
        <fullName evidence="2">Uncharacterized protein</fullName>
    </submittedName>
</protein>
<feature type="region of interest" description="Disordered" evidence="1">
    <location>
        <begin position="70"/>
        <end position="101"/>
    </location>
</feature>
<reference evidence="3" key="1">
    <citation type="journal article" date="2019" name="Int. J. Syst. Evol. Microbiol.">
        <title>The Global Catalogue of Microorganisms (GCM) 10K type strain sequencing project: providing services to taxonomists for standard genome sequencing and annotation.</title>
        <authorList>
            <consortium name="The Broad Institute Genomics Platform"/>
            <consortium name="The Broad Institute Genome Sequencing Center for Infectious Disease"/>
            <person name="Wu L."/>
            <person name="Ma J."/>
        </authorList>
    </citation>
    <scope>NUCLEOTIDE SEQUENCE [LARGE SCALE GENOMIC DNA]</scope>
    <source>
        <strain evidence="3">JCM 15921</strain>
    </source>
</reference>
<dbReference type="Proteomes" id="UP001500102">
    <property type="component" value="Unassembled WGS sequence"/>
</dbReference>
<keyword evidence="3" id="KW-1185">Reference proteome</keyword>
<feature type="region of interest" description="Disordered" evidence="1">
    <location>
        <begin position="1"/>
        <end position="28"/>
    </location>
</feature>
<evidence type="ECO:0000313" key="2">
    <source>
        <dbReference type="EMBL" id="GAA2145756.1"/>
    </source>
</evidence>
<gene>
    <name evidence="2" type="ORF">GCM10009825_38760</name>
</gene>
<comment type="caution">
    <text evidence="2">The sequence shown here is derived from an EMBL/GenBank/DDBJ whole genome shotgun (WGS) entry which is preliminary data.</text>
</comment>
<evidence type="ECO:0000313" key="3">
    <source>
        <dbReference type="Proteomes" id="UP001500102"/>
    </source>
</evidence>
<sequence length="101" mass="11007">MKRDDCEGHRTGHARDRSGNAPPPSQDAYRWGCRHLNDEEAPASTAVEIDGVSDREGSDLEPVFVARGFAGKGCDEPGDAQEHPEGAQDRWVGLTSSWRTS</sequence>
<evidence type="ECO:0000256" key="1">
    <source>
        <dbReference type="SAM" id="MobiDB-lite"/>
    </source>
</evidence>